<protein>
    <recommendedName>
        <fullName evidence="3">Chorein N-terminal domain-containing protein</fullName>
    </recommendedName>
</protein>
<proteinExistence type="predicted"/>
<reference evidence="1 2" key="1">
    <citation type="journal article" date="2018" name="BMC Genomics">
        <title>Genomic comparison of Trypanosoma conorhini and Trypanosoma rangeli to Trypanosoma cruzi strains of high and low virulence.</title>
        <authorList>
            <person name="Bradwell K.R."/>
            <person name="Koparde V.N."/>
            <person name="Matveyev A.V."/>
            <person name="Serrano M.G."/>
            <person name="Alves J.M."/>
            <person name="Parikh H."/>
            <person name="Huang B."/>
            <person name="Lee V."/>
            <person name="Espinosa-Alvarez O."/>
            <person name="Ortiz P.A."/>
            <person name="Costa-Martins A.G."/>
            <person name="Teixeira M.M."/>
            <person name="Buck G.A."/>
        </authorList>
    </citation>
    <scope>NUCLEOTIDE SEQUENCE [LARGE SCALE GENOMIC DNA]</scope>
    <source>
        <strain evidence="1 2">AM80</strain>
    </source>
</reference>
<dbReference type="Proteomes" id="UP000283634">
    <property type="component" value="Unassembled WGS sequence"/>
</dbReference>
<sequence>MTRPIHVRLQNFSAMLFCDSQSEVGFELTARELVVEIEPVSRAGAELLKVAIVTFAGVAVHAHATNAQKQKIVGVNHFSIRITSVYSSMGVLRRRNTAIIVDGVTSVFLDEGALRALTRCAFSHRLMMEVPDYCRPFRKLLQLPSRWPYAKSCVLAFIRERRRRYNFNASHLHFYAEARASYLALLEYCHRTRDIAEERESLAEVEADIRYRDVVQFLRRRVRERYSSTAHSSDAGTEVPPPAQHADAGGPVMLSSLHVEAKITCVHAPAKTTVWLREVALVSRHGEFNFSVGRATVDVEGTSQQLQASDAGQSFLSFQRIESNGTVFFRTKLEELSFTATSAWALQVVQPFMVAAPDFLLTIPHSCDDSSAAPASPTWRECTTSVIFPLVHICLDDLQFHLERLSLTFVERKSGASRVGFLLKELHVRFGEETVVLSPMKLEMTQEDDIVVSAVRLNVSNGLWEYLYRLRRGWSEALLQLHKISASAARVEATQGRTPTRRSLAGVCGVTPLKKGCHFVPNSQRVCLLGAEFTFEPLRLTLQLGRADIWYAVEKDGFSSLCAGVSSFVFTTDYVDGGVLTALLPHGIQVSTRSQANGAVSVAVSVGELEVSWRASTMQPLLHVVGAQANVGGDAMCGSAQEFQLLGAATFAPINVVYRRELRSIPATTRPYLASSLQVFMCLAGVCMDRLAFLELDLLGTLLDGYATFVVDKVVSIKAYRLFFSGFSNIAFSVSASSCPVTLTGTEAVMCRISMPPVTTTSMGTSLRSFGELLPELRETSPLTLVNTCEKLLATINVPCLEVEVFHCRFASIRLRGNVCSFTATLPIAVEEFWDDDVRMMERPSVELVVPSIKLNAADVIRLELEGVAYTKHSVSSLGESGGAFSDYEADSDTPSAICEATAHAEVKAWNMHLNGLPEAAIVRDMLGLWQELGFMVNSLSRRKVVTCDLMRGEQHDLSRTGPWFFDAPGKVVLVETCTFVSRASGTQMVVCSGTHVYFRHCQFSPCFLQAIAAQDESASFVCDSCVEVALGSDTTSVTAVRAEAEKEMLQKTLVTLHRSVACMTLPGRRTLALSLSTVELRLVKCLRKTVCQMRVQRGRLGISEEGTTHGLISRMDLDVDWSHGHKDDYATLSSAVRIDGVSIPISLLFAARSLQRVWSCKPPVSGTPMRYYSIPLSPRRFPFAKWKVILTTSVIPVVLCLPGGAPFMHFVLAATSLLSRGEVAGEAFVEARLGIQQISLWEFSSQAQVPLLRDVLTVMVVARTHDLSAASCDVSVSPCELYLSSEQIKGAASLLAFIQSNADDAAETAAHAMELVNRLGVEVILQGATQQLCLGDCLTFEKKTLPFPDCLRLVGGKHAWIVLREG</sequence>
<organism evidence="1 2">
    <name type="scientific">Trypanosoma rangeli</name>
    <dbReference type="NCBI Taxonomy" id="5698"/>
    <lineage>
        <taxon>Eukaryota</taxon>
        <taxon>Discoba</taxon>
        <taxon>Euglenozoa</taxon>
        <taxon>Kinetoplastea</taxon>
        <taxon>Metakinetoplastina</taxon>
        <taxon>Trypanosomatida</taxon>
        <taxon>Trypanosomatidae</taxon>
        <taxon>Trypanosoma</taxon>
        <taxon>Herpetosoma</taxon>
    </lineage>
</organism>
<name>A0A3R7LXT9_TRYRA</name>
<dbReference type="GeneID" id="40328472"/>
<comment type="caution">
    <text evidence="1">The sequence shown here is derived from an EMBL/GenBank/DDBJ whole genome shotgun (WGS) entry which is preliminary data.</text>
</comment>
<dbReference type="OrthoDB" id="252330at2759"/>
<dbReference type="OMA" id="PSVHANI"/>
<evidence type="ECO:0000313" key="1">
    <source>
        <dbReference type="EMBL" id="RNF05439.1"/>
    </source>
</evidence>
<keyword evidence="2" id="KW-1185">Reference proteome</keyword>
<evidence type="ECO:0008006" key="3">
    <source>
        <dbReference type="Google" id="ProtNLM"/>
    </source>
</evidence>
<evidence type="ECO:0000313" key="2">
    <source>
        <dbReference type="Proteomes" id="UP000283634"/>
    </source>
</evidence>
<dbReference type="RefSeq" id="XP_029238685.1">
    <property type="nucleotide sequence ID" value="XM_029381463.1"/>
</dbReference>
<gene>
    <name evidence="1" type="ORF">TraAM80_04539</name>
</gene>
<accession>A0A3R7LXT9</accession>
<dbReference type="EMBL" id="MKGL01000134">
    <property type="protein sequence ID" value="RNF05439.1"/>
    <property type="molecule type" value="Genomic_DNA"/>
</dbReference>